<dbReference type="AlphaFoldDB" id="Q01R48"/>
<evidence type="ECO:0000256" key="1">
    <source>
        <dbReference type="SAM" id="Coils"/>
    </source>
</evidence>
<name>Q01R48_SOLUE</name>
<dbReference type="KEGG" id="sus:Acid_6959"/>
<dbReference type="InParanoid" id="Q01R48"/>
<keyword evidence="1" id="KW-0175">Coiled coil</keyword>
<evidence type="ECO:0000313" key="2">
    <source>
        <dbReference type="EMBL" id="ABJ87872.1"/>
    </source>
</evidence>
<sequence length="102" mass="11013">MVKVEDLAVTLEQLQAKIAEMSRHIEFLEQRGAAAVPVQQVPPVREEPVPAGITEAELIAISAALGAYLGVRAHIRQIRLVGTAAWAQEGRVSIQASHRLQG</sequence>
<dbReference type="EMBL" id="CP000473">
    <property type="protein sequence ID" value="ABJ87872.1"/>
    <property type="molecule type" value="Genomic_DNA"/>
</dbReference>
<reference evidence="2" key="1">
    <citation type="submission" date="2006-10" db="EMBL/GenBank/DDBJ databases">
        <title>Complete sequence of Solibacter usitatus Ellin6076.</title>
        <authorList>
            <consortium name="US DOE Joint Genome Institute"/>
            <person name="Copeland A."/>
            <person name="Lucas S."/>
            <person name="Lapidus A."/>
            <person name="Barry K."/>
            <person name="Detter J.C."/>
            <person name="Glavina del Rio T."/>
            <person name="Hammon N."/>
            <person name="Israni S."/>
            <person name="Dalin E."/>
            <person name="Tice H."/>
            <person name="Pitluck S."/>
            <person name="Thompson L.S."/>
            <person name="Brettin T."/>
            <person name="Bruce D."/>
            <person name="Han C."/>
            <person name="Tapia R."/>
            <person name="Gilna P."/>
            <person name="Schmutz J."/>
            <person name="Larimer F."/>
            <person name="Land M."/>
            <person name="Hauser L."/>
            <person name="Kyrpides N."/>
            <person name="Mikhailova N."/>
            <person name="Janssen P.H."/>
            <person name="Kuske C.R."/>
            <person name="Richardson P."/>
        </authorList>
    </citation>
    <scope>NUCLEOTIDE SEQUENCE</scope>
    <source>
        <strain evidence="2">Ellin6076</strain>
    </source>
</reference>
<dbReference type="STRING" id="234267.Acid_6959"/>
<gene>
    <name evidence="2" type="ordered locus">Acid_6959</name>
</gene>
<proteinExistence type="predicted"/>
<protein>
    <submittedName>
        <fullName evidence="2">Uncharacterized protein</fullName>
    </submittedName>
</protein>
<dbReference type="OrthoDB" id="292292at2"/>
<accession>Q01R48</accession>
<organism evidence="2">
    <name type="scientific">Solibacter usitatus (strain Ellin6076)</name>
    <dbReference type="NCBI Taxonomy" id="234267"/>
    <lineage>
        <taxon>Bacteria</taxon>
        <taxon>Pseudomonadati</taxon>
        <taxon>Acidobacteriota</taxon>
        <taxon>Terriglobia</taxon>
        <taxon>Bryobacterales</taxon>
        <taxon>Solibacteraceae</taxon>
        <taxon>Candidatus Solibacter</taxon>
    </lineage>
</organism>
<dbReference type="HOGENOM" id="CLU_2275606_0_0_0"/>
<feature type="coiled-coil region" evidence="1">
    <location>
        <begin position="4"/>
        <end position="31"/>
    </location>
</feature>